<dbReference type="SUPFAM" id="SSF53474">
    <property type="entry name" value="alpha/beta-Hydrolases"/>
    <property type="match status" value="1"/>
</dbReference>
<proteinExistence type="predicted"/>
<dbReference type="KEGG" id="hyj:FHG12_16780"/>
<reference evidence="2 3" key="1">
    <citation type="submission" date="2019-06" db="EMBL/GenBank/DDBJ databases">
        <authorList>
            <person name="Srinivasan S."/>
        </authorList>
    </citation>
    <scope>NUCLEOTIDE SEQUENCE [LARGE SCALE GENOMIC DNA]</scope>
    <source>
        <strain evidence="2 3">17J68-5</strain>
    </source>
</reference>
<keyword evidence="1" id="KW-0732">Signal</keyword>
<evidence type="ECO:0000256" key="1">
    <source>
        <dbReference type="SAM" id="SignalP"/>
    </source>
</evidence>
<evidence type="ECO:0000313" key="3">
    <source>
        <dbReference type="Proteomes" id="UP000305398"/>
    </source>
</evidence>
<feature type="signal peptide" evidence="1">
    <location>
        <begin position="1"/>
        <end position="27"/>
    </location>
</feature>
<evidence type="ECO:0000313" key="2">
    <source>
        <dbReference type="EMBL" id="QDA61650.1"/>
    </source>
</evidence>
<feature type="chain" id="PRO_5022707311" description="Alpha/beta hydrolase" evidence="1">
    <location>
        <begin position="28"/>
        <end position="555"/>
    </location>
</feature>
<dbReference type="Proteomes" id="UP000305398">
    <property type="component" value="Chromosome"/>
</dbReference>
<organism evidence="2 3">
    <name type="scientific">Hymenobacter jejuensis</name>
    <dbReference type="NCBI Taxonomy" id="2502781"/>
    <lineage>
        <taxon>Bacteria</taxon>
        <taxon>Pseudomonadati</taxon>
        <taxon>Bacteroidota</taxon>
        <taxon>Cytophagia</taxon>
        <taxon>Cytophagales</taxon>
        <taxon>Hymenobacteraceae</taxon>
        <taxon>Hymenobacter</taxon>
    </lineage>
</organism>
<keyword evidence="3" id="KW-1185">Reference proteome</keyword>
<name>A0A5B8A2X4_9BACT</name>
<evidence type="ECO:0008006" key="4">
    <source>
        <dbReference type="Google" id="ProtNLM"/>
    </source>
</evidence>
<sequence length="555" mass="61154">MPRFSIGFALRFLLLLGFLGWARASQAQDWQWSVPVTGGTDKAGPARAFLWIPPACKQVRGIVFAQHNMEEISILESPQFRKELSQLGFAEIWVSPAFNLQFNFNEGAGESLEGLLKELAAESGYREVAYAPLVPMGHSAAASAPFYVAAWAPARVLACVSVSGQWPYFRANQFAPDIWGARTVDYIPGLETMGEYEAAATWSAEGLKERQQHPFTPLSMLAAPAEGHFATTAEKTAYLAFYIRKAAQYRLPKKVPMDRAPVLTRIDPTKTGWLLEKWRPNQPYSAPAAPVGQYTGDPAQAFWYFDEEHARATEAYGAKHRNGKAQLVSYLQNGRVAPQHNTHQQINLQFQPLADELSFGLRGTFLDSVPAVSGRLATWAGLPVGTPLGHSAAGPVAISRITGPFVQVSADTFAFQLSRGLGANLRQYELWFTATHPGDATYKPAVQQAQMLVPLRLTAGGSQHITFPKPTDWKASRTRRATVPLAATSDAGLPVRYYVREGPAEVKGNVLRFTQIPPRSKFPLKVTVVAWQRGRTAEPKVQTAEPVEQTFYLLK</sequence>
<protein>
    <recommendedName>
        <fullName evidence="4">Alpha/beta hydrolase</fullName>
    </recommendedName>
</protein>
<accession>A0A5B8A2X4</accession>
<dbReference type="EMBL" id="CP040896">
    <property type="protein sequence ID" value="QDA61650.1"/>
    <property type="molecule type" value="Genomic_DNA"/>
</dbReference>
<gene>
    <name evidence="2" type="ORF">FHG12_16780</name>
</gene>
<dbReference type="RefSeq" id="WP_139516824.1">
    <property type="nucleotide sequence ID" value="NZ_CP040896.1"/>
</dbReference>
<dbReference type="InterPro" id="IPR029058">
    <property type="entry name" value="AB_hydrolase_fold"/>
</dbReference>
<dbReference type="OrthoDB" id="994689at2"/>
<dbReference type="AlphaFoldDB" id="A0A5B8A2X4"/>